<evidence type="ECO:0000256" key="9">
    <source>
        <dbReference type="RuleBase" id="RU363038"/>
    </source>
</evidence>
<dbReference type="EC" id="6.1.1.19" evidence="8"/>
<feature type="domain" description="DALR anticodon binding" evidence="10">
    <location>
        <begin position="545"/>
        <end position="660"/>
    </location>
</feature>
<comment type="caution">
    <text evidence="8">Lacks conserved residue(s) required for the propagation of feature annotation.</text>
</comment>
<dbReference type="InterPro" id="IPR014729">
    <property type="entry name" value="Rossmann-like_a/b/a_fold"/>
</dbReference>
<comment type="subcellular location">
    <subcellularLocation>
        <location evidence="8">Cytoplasm</location>
    </subcellularLocation>
</comment>
<evidence type="ECO:0000256" key="7">
    <source>
        <dbReference type="ARBA" id="ARBA00049339"/>
    </source>
</evidence>
<evidence type="ECO:0000256" key="6">
    <source>
        <dbReference type="ARBA" id="ARBA00023146"/>
    </source>
</evidence>
<evidence type="ECO:0000313" key="13">
    <source>
        <dbReference type="Proteomes" id="UP000269499"/>
    </source>
</evidence>
<feature type="domain" description="Arginyl tRNA synthetase N-terminal" evidence="11">
    <location>
        <begin position="20"/>
        <end position="106"/>
    </location>
</feature>
<name>A0A497F1Z1_9CREN</name>
<keyword evidence="8" id="KW-0963">Cytoplasm</keyword>
<dbReference type="Gene3D" id="1.10.730.10">
    <property type="entry name" value="Isoleucyl-tRNA Synthetase, Domain 1"/>
    <property type="match status" value="1"/>
</dbReference>
<keyword evidence="2 8" id="KW-0436">Ligase</keyword>
<dbReference type="SMART" id="SM00836">
    <property type="entry name" value="DALR_1"/>
    <property type="match status" value="1"/>
</dbReference>
<dbReference type="InterPro" id="IPR035684">
    <property type="entry name" value="ArgRS_core"/>
</dbReference>
<dbReference type="Gene3D" id="3.40.50.620">
    <property type="entry name" value="HUPs"/>
    <property type="match status" value="1"/>
</dbReference>
<keyword evidence="6 8" id="KW-0030">Aminoacyl-tRNA synthetase</keyword>
<dbReference type="AlphaFoldDB" id="A0A497F1Z1"/>
<keyword evidence="4 8" id="KW-0067">ATP-binding</keyword>
<dbReference type="InterPro" id="IPR008909">
    <property type="entry name" value="DALR_anticod-bd"/>
</dbReference>
<dbReference type="Gene3D" id="3.30.1360.70">
    <property type="entry name" value="Arginyl tRNA synthetase N-terminal domain"/>
    <property type="match status" value="1"/>
</dbReference>
<evidence type="ECO:0000259" key="11">
    <source>
        <dbReference type="SMART" id="SM01016"/>
    </source>
</evidence>
<dbReference type="PANTHER" id="PTHR11956:SF5">
    <property type="entry name" value="ARGININE--TRNA LIGASE, CYTOPLASMIC"/>
    <property type="match status" value="1"/>
</dbReference>
<dbReference type="SUPFAM" id="SSF55190">
    <property type="entry name" value="Arginyl-tRNA synthetase (ArgRS), N-terminal 'additional' domain"/>
    <property type="match status" value="1"/>
</dbReference>
<accession>A0A497F1Z1</accession>
<sequence>MRLQLRGGNLMNAIEGNPFGAFRQQCAEALNYAFSQLRISDARVILEVPPPAIGAELAFPSFTVAKRAGFPPKVLAEKIVEIIRPLNMRFIDKVEVAGAGYVNFYVNYSELASETFRAVVDFDENYGHLKVDKPLRIIVEHTSANPIHPLHIGAARNAVLGDTLARLLKARGHDVKTHFYIDDVGLQVSIAAYGYDKIGRIKPEDKPDRFIGLIYAMTSCIVEIWRLKKRLKEIDNLGEGFEDERTKILGELSDWAAVAKELRDRNPELFDKLLEEINSDPNPPESIAKLDLLYEMGDERATKLVRELCNLCIEGFKETLERANIKHDSWDWESDIVWSSRVKEVLDKLKTTPFVKVDGGALIFDAEQAANALNLKKELGISDLYEIPKLTLVRSDGRTLYTTRDIAYTLWQFEHADKVIHVIGAEQTLPQLQLRIALAALGRRDLALSLVHYAYELVRLPGFKMSSRRGRYVEFDKIIDESVERARAEVVKRSSNLSEEQISKISVAVGIGAVRYALLCVSPSKRMTFTWDRVLNFEQNSAPFIQYAHARACNILAKVDELPENYDAKLLTHKLEKSLILQVSKFPEVVAEAADSLKVELLPDFTNSLALTFNAFYDVVPVLKAEPEELRNARLQLVNAVRVTLRNALNLMGIEAPTRM</sequence>
<evidence type="ECO:0000256" key="1">
    <source>
        <dbReference type="ARBA" id="ARBA00005594"/>
    </source>
</evidence>
<dbReference type="GO" id="GO:0005737">
    <property type="term" value="C:cytoplasm"/>
    <property type="evidence" value="ECO:0007669"/>
    <property type="project" value="UniProtKB-SubCell"/>
</dbReference>
<dbReference type="InterPro" id="IPR005148">
    <property type="entry name" value="Arg-tRNA-synth_N"/>
</dbReference>
<dbReference type="Pfam" id="PF05746">
    <property type="entry name" value="DALR_1"/>
    <property type="match status" value="1"/>
</dbReference>
<dbReference type="Proteomes" id="UP000269499">
    <property type="component" value="Unassembled WGS sequence"/>
</dbReference>
<dbReference type="SMART" id="SM01016">
    <property type="entry name" value="Arg_tRNA_synt_N"/>
    <property type="match status" value="1"/>
</dbReference>
<dbReference type="Pfam" id="PF03485">
    <property type="entry name" value="Arg_tRNA_synt_N"/>
    <property type="match status" value="1"/>
</dbReference>
<dbReference type="SUPFAM" id="SSF52374">
    <property type="entry name" value="Nucleotidylyl transferase"/>
    <property type="match status" value="1"/>
</dbReference>
<protein>
    <recommendedName>
        <fullName evidence="8">Arginine--tRNA ligase</fullName>
        <ecNumber evidence="8">6.1.1.19</ecNumber>
    </recommendedName>
    <alternativeName>
        <fullName evidence="8">Arginyl-tRNA synthetase</fullName>
        <shortName evidence="8">ArgRS</shortName>
    </alternativeName>
</protein>
<evidence type="ECO:0000256" key="5">
    <source>
        <dbReference type="ARBA" id="ARBA00022917"/>
    </source>
</evidence>
<dbReference type="NCBIfam" id="TIGR00456">
    <property type="entry name" value="argS"/>
    <property type="match status" value="1"/>
</dbReference>
<dbReference type="EMBL" id="QMRA01000065">
    <property type="protein sequence ID" value="RLE53467.1"/>
    <property type="molecule type" value="Genomic_DNA"/>
</dbReference>
<dbReference type="Pfam" id="PF00750">
    <property type="entry name" value="tRNA-synt_1d"/>
    <property type="match status" value="2"/>
</dbReference>
<gene>
    <name evidence="8" type="primary">argS</name>
    <name evidence="12" type="ORF">DRJ26_03320</name>
</gene>
<proteinExistence type="inferred from homology"/>
<dbReference type="HAMAP" id="MF_00123">
    <property type="entry name" value="Arg_tRNA_synth"/>
    <property type="match status" value="1"/>
</dbReference>
<comment type="catalytic activity">
    <reaction evidence="7 8">
        <text>tRNA(Arg) + L-arginine + ATP = L-arginyl-tRNA(Arg) + AMP + diphosphate</text>
        <dbReference type="Rhea" id="RHEA:20301"/>
        <dbReference type="Rhea" id="RHEA-COMP:9658"/>
        <dbReference type="Rhea" id="RHEA-COMP:9673"/>
        <dbReference type="ChEBI" id="CHEBI:30616"/>
        <dbReference type="ChEBI" id="CHEBI:32682"/>
        <dbReference type="ChEBI" id="CHEBI:33019"/>
        <dbReference type="ChEBI" id="CHEBI:78442"/>
        <dbReference type="ChEBI" id="CHEBI:78513"/>
        <dbReference type="ChEBI" id="CHEBI:456215"/>
        <dbReference type="EC" id="6.1.1.19"/>
    </reaction>
</comment>
<dbReference type="SUPFAM" id="SSF47323">
    <property type="entry name" value="Anticodon-binding domain of a subclass of class I aminoacyl-tRNA synthetases"/>
    <property type="match status" value="1"/>
</dbReference>
<comment type="caution">
    <text evidence="12">The sequence shown here is derived from an EMBL/GenBank/DDBJ whole genome shotgun (WGS) entry which is preliminary data.</text>
</comment>
<dbReference type="PRINTS" id="PR01038">
    <property type="entry name" value="TRNASYNTHARG"/>
</dbReference>
<keyword evidence="5 8" id="KW-0648">Protein biosynthesis</keyword>
<dbReference type="CDD" id="cd00671">
    <property type="entry name" value="ArgRS_core"/>
    <property type="match status" value="1"/>
</dbReference>
<organism evidence="12 13">
    <name type="scientific">Thermoproteota archaeon</name>
    <dbReference type="NCBI Taxonomy" id="2056631"/>
    <lineage>
        <taxon>Archaea</taxon>
        <taxon>Thermoproteota</taxon>
    </lineage>
</organism>
<evidence type="ECO:0000259" key="10">
    <source>
        <dbReference type="SMART" id="SM00836"/>
    </source>
</evidence>
<dbReference type="InterPro" id="IPR009080">
    <property type="entry name" value="tRNAsynth_Ia_anticodon-bd"/>
</dbReference>
<dbReference type="NCBIfam" id="NF002446">
    <property type="entry name" value="PRK01611.3-3"/>
    <property type="match status" value="1"/>
</dbReference>
<dbReference type="InterPro" id="IPR036695">
    <property type="entry name" value="Arg-tRNA-synth_N_sf"/>
</dbReference>
<evidence type="ECO:0000256" key="4">
    <source>
        <dbReference type="ARBA" id="ARBA00022840"/>
    </source>
</evidence>
<evidence type="ECO:0000256" key="8">
    <source>
        <dbReference type="HAMAP-Rule" id="MF_00123"/>
    </source>
</evidence>
<dbReference type="PANTHER" id="PTHR11956">
    <property type="entry name" value="ARGINYL-TRNA SYNTHETASE"/>
    <property type="match status" value="1"/>
</dbReference>
<dbReference type="InterPro" id="IPR001278">
    <property type="entry name" value="Arg-tRNA-ligase"/>
</dbReference>
<keyword evidence="3 8" id="KW-0547">Nucleotide-binding</keyword>
<dbReference type="CDD" id="cd07956">
    <property type="entry name" value="Anticodon_Ia_Arg"/>
    <property type="match status" value="1"/>
</dbReference>
<dbReference type="GO" id="GO:0004814">
    <property type="term" value="F:arginine-tRNA ligase activity"/>
    <property type="evidence" value="ECO:0007669"/>
    <property type="project" value="UniProtKB-UniRule"/>
</dbReference>
<dbReference type="GO" id="GO:0005524">
    <property type="term" value="F:ATP binding"/>
    <property type="evidence" value="ECO:0007669"/>
    <property type="project" value="UniProtKB-UniRule"/>
</dbReference>
<reference evidence="12 13" key="1">
    <citation type="submission" date="2018-06" db="EMBL/GenBank/DDBJ databases">
        <title>Extensive metabolic versatility and redundancy in microbially diverse, dynamic hydrothermal sediments.</title>
        <authorList>
            <person name="Dombrowski N."/>
            <person name="Teske A."/>
            <person name="Baker B.J."/>
        </authorList>
    </citation>
    <scope>NUCLEOTIDE SEQUENCE [LARGE SCALE GENOMIC DNA]</scope>
    <source>
        <strain evidence="12">B20_G2</strain>
    </source>
</reference>
<evidence type="ECO:0000313" key="12">
    <source>
        <dbReference type="EMBL" id="RLE53467.1"/>
    </source>
</evidence>
<dbReference type="GO" id="GO:0006420">
    <property type="term" value="P:arginyl-tRNA aminoacylation"/>
    <property type="evidence" value="ECO:0007669"/>
    <property type="project" value="UniProtKB-UniRule"/>
</dbReference>
<evidence type="ECO:0000256" key="2">
    <source>
        <dbReference type="ARBA" id="ARBA00022598"/>
    </source>
</evidence>
<evidence type="ECO:0000256" key="3">
    <source>
        <dbReference type="ARBA" id="ARBA00022741"/>
    </source>
</evidence>
<comment type="similarity">
    <text evidence="1 8 9">Belongs to the class-I aminoacyl-tRNA synthetase family.</text>
</comment>